<dbReference type="PANTHER" id="PTHR10256:SF0">
    <property type="entry name" value="INACTIVE SELENIDE, WATER DIKINASE-LIKE PROTEIN-RELATED"/>
    <property type="match status" value="1"/>
</dbReference>
<dbReference type="GO" id="GO:0016260">
    <property type="term" value="P:selenocysteine biosynthetic process"/>
    <property type="evidence" value="ECO:0007669"/>
    <property type="project" value="InterPro"/>
</dbReference>
<dbReference type="SUPFAM" id="SSF55326">
    <property type="entry name" value="PurM N-terminal domain-like"/>
    <property type="match status" value="1"/>
</dbReference>
<evidence type="ECO:0000256" key="3">
    <source>
        <dbReference type="ARBA" id="ARBA00022723"/>
    </source>
</evidence>
<dbReference type="HAMAP" id="MF_00625">
    <property type="entry name" value="SelD"/>
    <property type="match status" value="1"/>
</dbReference>
<accession>A0A6J6S7S2</accession>
<keyword evidence="7" id="KW-0460">Magnesium</keyword>
<dbReference type="FunFam" id="3.90.650.10:FF:000004">
    <property type="entry name" value="Selenide, water dikinase"/>
    <property type="match status" value="1"/>
</dbReference>
<dbReference type="InterPro" id="IPR023061">
    <property type="entry name" value="SelD_I"/>
</dbReference>
<dbReference type="GO" id="GO:0004756">
    <property type="term" value="F:selenide, water dikinase activity"/>
    <property type="evidence" value="ECO:0007669"/>
    <property type="project" value="InterPro"/>
</dbReference>
<evidence type="ECO:0000259" key="10">
    <source>
        <dbReference type="Pfam" id="PF02769"/>
    </source>
</evidence>
<dbReference type="PANTHER" id="PTHR10256">
    <property type="entry name" value="SELENIDE, WATER DIKINASE"/>
    <property type="match status" value="1"/>
</dbReference>
<evidence type="ECO:0000256" key="2">
    <source>
        <dbReference type="ARBA" id="ARBA00022679"/>
    </source>
</evidence>
<dbReference type="InterPro" id="IPR036676">
    <property type="entry name" value="PurM-like_C_sf"/>
</dbReference>
<protein>
    <submittedName>
        <fullName evidence="11">Unannotated protein</fullName>
    </submittedName>
</protein>
<keyword evidence="2" id="KW-0808">Transferase</keyword>
<keyword evidence="4" id="KW-0547">Nucleotide-binding</keyword>
<dbReference type="GO" id="GO:0005524">
    <property type="term" value="F:ATP binding"/>
    <property type="evidence" value="ECO:0007669"/>
    <property type="project" value="UniProtKB-KW"/>
</dbReference>
<evidence type="ECO:0000256" key="6">
    <source>
        <dbReference type="ARBA" id="ARBA00022840"/>
    </source>
</evidence>
<name>A0A6J6S7S2_9ZZZZ</name>
<evidence type="ECO:0000256" key="7">
    <source>
        <dbReference type="ARBA" id="ARBA00022842"/>
    </source>
</evidence>
<dbReference type="InterPro" id="IPR010918">
    <property type="entry name" value="PurM-like_C_dom"/>
</dbReference>
<dbReference type="FunFam" id="3.30.1330.10:FF:000003">
    <property type="entry name" value="Selenide, water dikinase"/>
    <property type="match status" value="1"/>
</dbReference>
<feature type="domain" description="PurM-like N-terminal" evidence="9">
    <location>
        <begin position="54"/>
        <end position="160"/>
    </location>
</feature>
<dbReference type="Gene3D" id="3.30.1330.10">
    <property type="entry name" value="PurM-like, N-terminal domain"/>
    <property type="match status" value="1"/>
</dbReference>
<dbReference type="Pfam" id="PF02769">
    <property type="entry name" value="AIRS_C"/>
    <property type="match status" value="1"/>
</dbReference>
<proteinExistence type="inferred from homology"/>
<dbReference type="InterPro" id="IPR036921">
    <property type="entry name" value="PurM-like_N_sf"/>
</dbReference>
<dbReference type="Pfam" id="PF00586">
    <property type="entry name" value="AIRS"/>
    <property type="match status" value="1"/>
</dbReference>
<sequence>MTPSDHPVRLTDYSHGAGCACKLSPADLRTVLGMMQAPNVASDPNLLVGFDKSDDAAVYQVRDDLAIVVTTDFFTPIVDDAYDWGRIAATNALSDIYAMGADPLLALNLVAWPREGIPFKVLARVLDGGGDVVREAGALIGGGHSIDDTEPKYGLAVVGTARPESIWRNSGAQIGDVLVLTKPIGLGAISTAIKRGSASASLIETAVTVMTTLNASGRDAARAVGVNAATDVTGFGLLGHAREMLSGSGLAGEIQFQTVPAIDGALELISAGMVAGGTQRNHAYLSDLESGLPSINWGSLSEDQQFFLADAQTSGGLLFAVEPDRANALIAALKEHGTLAAAIIGKCVAGEAGAISITE</sequence>
<evidence type="ECO:0000256" key="5">
    <source>
        <dbReference type="ARBA" id="ARBA00022777"/>
    </source>
</evidence>
<dbReference type="InterPro" id="IPR004536">
    <property type="entry name" value="SPS/SelD"/>
</dbReference>
<evidence type="ECO:0000259" key="9">
    <source>
        <dbReference type="Pfam" id="PF00586"/>
    </source>
</evidence>
<dbReference type="InterPro" id="IPR016188">
    <property type="entry name" value="PurM-like_N"/>
</dbReference>
<evidence type="ECO:0000256" key="8">
    <source>
        <dbReference type="ARBA" id="ARBA00023266"/>
    </source>
</evidence>
<dbReference type="GO" id="GO:0005737">
    <property type="term" value="C:cytoplasm"/>
    <property type="evidence" value="ECO:0007669"/>
    <property type="project" value="TreeGrafter"/>
</dbReference>
<evidence type="ECO:0000313" key="11">
    <source>
        <dbReference type="EMBL" id="CAB4730753.1"/>
    </source>
</evidence>
<dbReference type="Gene3D" id="3.90.650.10">
    <property type="entry name" value="PurM-like C-terminal domain"/>
    <property type="match status" value="1"/>
</dbReference>
<dbReference type="NCBIfam" id="NF002098">
    <property type="entry name" value="PRK00943.1"/>
    <property type="match status" value="1"/>
</dbReference>
<feature type="domain" description="PurM-like C-terminal" evidence="10">
    <location>
        <begin position="174"/>
        <end position="354"/>
    </location>
</feature>
<organism evidence="11">
    <name type="scientific">freshwater metagenome</name>
    <dbReference type="NCBI Taxonomy" id="449393"/>
    <lineage>
        <taxon>unclassified sequences</taxon>
        <taxon>metagenomes</taxon>
        <taxon>ecological metagenomes</taxon>
    </lineage>
</organism>
<comment type="similarity">
    <text evidence="1">Belongs to the selenophosphate synthase 1 family. Class I subfamily.</text>
</comment>
<keyword evidence="5" id="KW-0418">Kinase</keyword>
<reference evidence="11" key="1">
    <citation type="submission" date="2020-05" db="EMBL/GenBank/DDBJ databases">
        <authorList>
            <person name="Chiriac C."/>
            <person name="Salcher M."/>
            <person name="Ghai R."/>
            <person name="Kavagutti S V."/>
        </authorList>
    </citation>
    <scope>NUCLEOTIDE SEQUENCE</scope>
</reference>
<keyword evidence="6" id="KW-0067">ATP-binding</keyword>
<dbReference type="NCBIfam" id="TIGR00476">
    <property type="entry name" value="selD"/>
    <property type="match status" value="1"/>
</dbReference>
<evidence type="ECO:0000256" key="4">
    <source>
        <dbReference type="ARBA" id="ARBA00022741"/>
    </source>
</evidence>
<gene>
    <name evidence="11" type="ORF">UFOPK2683_01267</name>
</gene>
<evidence type="ECO:0000256" key="1">
    <source>
        <dbReference type="ARBA" id="ARBA00008026"/>
    </source>
</evidence>
<dbReference type="AlphaFoldDB" id="A0A6J6S7S2"/>
<dbReference type="SUPFAM" id="SSF56042">
    <property type="entry name" value="PurM C-terminal domain-like"/>
    <property type="match status" value="1"/>
</dbReference>
<dbReference type="GO" id="GO:0046872">
    <property type="term" value="F:metal ion binding"/>
    <property type="evidence" value="ECO:0007669"/>
    <property type="project" value="UniProtKB-KW"/>
</dbReference>
<dbReference type="CDD" id="cd02195">
    <property type="entry name" value="SelD"/>
    <property type="match status" value="1"/>
</dbReference>
<dbReference type="EMBL" id="CAEZYK010000085">
    <property type="protein sequence ID" value="CAB4730753.1"/>
    <property type="molecule type" value="Genomic_DNA"/>
</dbReference>
<keyword evidence="8" id="KW-0711">Selenium</keyword>
<keyword evidence="3" id="KW-0479">Metal-binding</keyword>
<dbReference type="PIRSF" id="PIRSF036407">
    <property type="entry name" value="Selenphspht_syn"/>
    <property type="match status" value="1"/>
</dbReference>